<evidence type="ECO:0000256" key="1">
    <source>
        <dbReference type="SAM" id="Coils"/>
    </source>
</evidence>
<evidence type="ECO:0000313" key="2">
    <source>
        <dbReference type="EMBL" id="EDP12037.1"/>
    </source>
</evidence>
<sequence>MISIREYAKKNNVSYEAIRKQVKRYETELKGHIHKQNRTHFLDDEAVAILDQHRQESPVVILNQDTSDRIRQLEEENRNLLIKVAAQADKIAELSEWKSEHAVMIAEANTNKLLLEEKTKQFDELKADNRQLTDELAITKQELEHERNKGFFAKLFGGK</sequence>
<protein>
    <submittedName>
        <fullName evidence="2">Uncharacterized protein</fullName>
    </submittedName>
</protein>
<dbReference type="GeneID" id="92792706"/>
<dbReference type="Proteomes" id="UP000004090">
    <property type="component" value="Unassembled WGS sequence"/>
</dbReference>
<comment type="caution">
    <text evidence="2">The sequence shown here is derived from an EMBL/GenBank/DDBJ whole genome shotgun (WGS) entry which is preliminary data.</text>
</comment>
<gene>
    <name evidence="2" type="ORF">EUBDOL_00368</name>
</gene>
<proteinExistence type="predicted"/>
<keyword evidence="1" id="KW-0175">Coiled coil</keyword>
<dbReference type="HOGENOM" id="CLU_1658191_0_0_9"/>
<feature type="coiled-coil region" evidence="1">
    <location>
        <begin position="115"/>
        <end position="149"/>
    </location>
</feature>
<dbReference type="eggNOG" id="ENOG50339PJ">
    <property type="taxonomic scope" value="Bacteria"/>
</dbReference>
<dbReference type="RefSeq" id="WP_004798013.1">
    <property type="nucleotide sequence ID" value="NZ_DS483472.1"/>
</dbReference>
<name>A8R8P5_9FIRM</name>
<organism evidence="2 3">
    <name type="scientific">Amedibacillus dolichus DSM 3991</name>
    <dbReference type="NCBI Taxonomy" id="428127"/>
    <lineage>
        <taxon>Bacteria</taxon>
        <taxon>Bacillati</taxon>
        <taxon>Bacillota</taxon>
        <taxon>Erysipelotrichia</taxon>
        <taxon>Erysipelotrichales</taxon>
        <taxon>Erysipelotrichaceae</taxon>
        <taxon>Amedibacillus</taxon>
    </lineage>
</organism>
<reference evidence="2 3" key="1">
    <citation type="submission" date="2007-09" db="EMBL/GenBank/DDBJ databases">
        <title>Draft genome sequence of Eubacterium dolichum (DSM 3991).</title>
        <authorList>
            <person name="Sudarsanam P."/>
            <person name="Ley R."/>
            <person name="Guruge J."/>
            <person name="Turnbaugh P.J."/>
            <person name="Mahowald M."/>
            <person name="Liep D."/>
            <person name="Gordon J."/>
        </authorList>
    </citation>
    <scope>NUCLEOTIDE SEQUENCE [LARGE SCALE GENOMIC DNA]</scope>
    <source>
        <strain evidence="2 3">DSM 3991</strain>
    </source>
</reference>
<accession>A8R8P5</accession>
<dbReference type="EMBL" id="ABAW02000016">
    <property type="protein sequence ID" value="EDP12037.1"/>
    <property type="molecule type" value="Genomic_DNA"/>
</dbReference>
<dbReference type="STRING" id="428127.EUBDOL_00368"/>
<evidence type="ECO:0000313" key="3">
    <source>
        <dbReference type="Proteomes" id="UP000004090"/>
    </source>
</evidence>
<reference evidence="2 3" key="2">
    <citation type="submission" date="2007-09" db="EMBL/GenBank/DDBJ databases">
        <authorList>
            <person name="Fulton L."/>
            <person name="Clifton S."/>
            <person name="Fulton B."/>
            <person name="Xu J."/>
            <person name="Minx P."/>
            <person name="Pepin K.H."/>
            <person name="Johnson M."/>
            <person name="Thiruvilangam P."/>
            <person name="Bhonagiri V."/>
            <person name="Nash W.E."/>
            <person name="Mardis E.R."/>
            <person name="Wilson R.K."/>
        </authorList>
    </citation>
    <scope>NUCLEOTIDE SEQUENCE [LARGE SCALE GENOMIC DNA]</scope>
    <source>
        <strain evidence="2 3">DSM 3991</strain>
    </source>
</reference>
<dbReference type="AlphaFoldDB" id="A8R8P5"/>
<feature type="coiled-coil region" evidence="1">
    <location>
        <begin position="63"/>
        <end position="90"/>
    </location>
</feature>